<evidence type="ECO:0000313" key="1">
    <source>
        <dbReference type="EMBL" id="KIN98474.1"/>
    </source>
</evidence>
<dbReference type="Pfam" id="PF16850">
    <property type="entry name" value="Inhibitor_I66"/>
    <property type="match status" value="1"/>
</dbReference>
<evidence type="ECO:0008006" key="3">
    <source>
        <dbReference type="Google" id="ProtNLM"/>
    </source>
</evidence>
<dbReference type="Gene3D" id="2.80.10.50">
    <property type="match status" value="1"/>
</dbReference>
<dbReference type="InParanoid" id="A0A0C3NBH6"/>
<organism evidence="1 2">
    <name type="scientific">Pisolithus tinctorius Marx 270</name>
    <dbReference type="NCBI Taxonomy" id="870435"/>
    <lineage>
        <taxon>Eukaryota</taxon>
        <taxon>Fungi</taxon>
        <taxon>Dikarya</taxon>
        <taxon>Basidiomycota</taxon>
        <taxon>Agaricomycotina</taxon>
        <taxon>Agaricomycetes</taxon>
        <taxon>Agaricomycetidae</taxon>
        <taxon>Boletales</taxon>
        <taxon>Sclerodermatineae</taxon>
        <taxon>Pisolithaceae</taxon>
        <taxon>Pisolithus</taxon>
    </lineage>
</organism>
<reference evidence="2" key="2">
    <citation type="submission" date="2015-01" db="EMBL/GenBank/DDBJ databases">
        <title>Evolutionary Origins and Diversification of the Mycorrhizal Mutualists.</title>
        <authorList>
            <consortium name="DOE Joint Genome Institute"/>
            <consortium name="Mycorrhizal Genomics Consortium"/>
            <person name="Kohler A."/>
            <person name="Kuo A."/>
            <person name="Nagy L.G."/>
            <person name="Floudas D."/>
            <person name="Copeland A."/>
            <person name="Barry K.W."/>
            <person name="Cichocki N."/>
            <person name="Veneault-Fourrey C."/>
            <person name="LaButti K."/>
            <person name="Lindquist E.A."/>
            <person name="Lipzen A."/>
            <person name="Lundell T."/>
            <person name="Morin E."/>
            <person name="Murat C."/>
            <person name="Riley R."/>
            <person name="Ohm R."/>
            <person name="Sun H."/>
            <person name="Tunlid A."/>
            <person name="Henrissat B."/>
            <person name="Grigoriev I.V."/>
            <person name="Hibbett D.S."/>
            <person name="Martin F."/>
        </authorList>
    </citation>
    <scope>NUCLEOTIDE SEQUENCE [LARGE SCALE GENOMIC DNA]</scope>
    <source>
        <strain evidence="2">Marx 270</strain>
    </source>
</reference>
<protein>
    <recommendedName>
        <fullName evidence="3">Ricin B lectin domain-containing protein</fullName>
    </recommendedName>
</protein>
<dbReference type="AlphaFoldDB" id="A0A0C3NBH6"/>
<dbReference type="Proteomes" id="UP000054217">
    <property type="component" value="Unassembled WGS sequence"/>
</dbReference>
<accession>A0A0C3NBH6</accession>
<name>A0A0C3NBH6_PISTI</name>
<keyword evidence="2" id="KW-1185">Reference proteome</keyword>
<dbReference type="EMBL" id="KN832015">
    <property type="protein sequence ID" value="KIN98474.1"/>
    <property type="molecule type" value="Genomic_DNA"/>
</dbReference>
<dbReference type="GO" id="GO:0004867">
    <property type="term" value="F:serine-type endopeptidase inhibitor activity"/>
    <property type="evidence" value="ECO:0007669"/>
    <property type="project" value="InterPro"/>
</dbReference>
<sequence>MSIQPGKYRITTNLDRKRAIGVDPMTRDAHKRVIVVPEDFPMQASLWRVDKTEEEGVYFLSVLGADAMDTDAKVFATYGVYSQKWQIRLNSHPDGHFIQRVDNNLTWFLPNANDFTQEWQESSLPLPSD</sequence>
<dbReference type="OrthoDB" id="2604186at2759"/>
<dbReference type="HOGENOM" id="CLU_1856095_0_0_1"/>
<dbReference type="InterPro" id="IPR031755">
    <property type="entry name" value="Inhibitor_I66"/>
</dbReference>
<evidence type="ECO:0000313" key="2">
    <source>
        <dbReference type="Proteomes" id="UP000054217"/>
    </source>
</evidence>
<reference evidence="1 2" key="1">
    <citation type="submission" date="2014-04" db="EMBL/GenBank/DDBJ databases">
        <authorList>
            <consortium name="DOE Joint Genome Institute"/>
            <person name="Kuo A."/>
            <person name="Kohler A."/>
            <person name="Costa M.D."/>
            <person name="Nagy L.G."/>
            <person name="Floudas D."/>
            <person name="Copeland A."/>
            <person name="Barry K.W."/>
            <person name="Cichocki N."/>
            <person name="Veneault-Fourrey C."/>
            <person name="LaButti K."/>
            <person name="Lindquist E.A."/>
            <person name="Lipzen A."/>
            <person name="Lundell T."/>
            <person name="Morin E."/>
            <person name="Murat C."/>
            <person name="Sun H."/>
            <person name="Tunlid A."/>
            <person name="Henrissat B."/>
            <person name="Grigoriev I.V."/>
            <person name="Hibbett D.S."/>
            <person name="Martin F."/>
            <person name="Nordberg H.P."/>
            <person name="Cantor M.N."/>
            <person name="Hua S.X."/>
        </authorList>
    </citation>
    <scope>NUCLEOTIDE SEQUENCE [LARGE SCALE GENOMIC DNA]</scope>
    <source>
        <strain evidence="1 2">Marx 270</strain>
    </source>
</reference>
<gene>
    <name evidence="1" type="ORF">M404DRAFT_31344</name>
</gene>
<proteinExistence type="predicted"/>